<dbReference type="GO" id="GO:0006397">
    <property type="term" value="P:mRNA processing"/>
    <property type="evidence" value="ECO:0007669"/>
    <property type="project" value="UniProtKB-KW"/>
</dbReference>
<comment type="caution">
    <text evidence="7">The sequence shown here is derived from an EMBL/GenBank/DDBJ whole genome shotgun (WGS) entry which is preliminary data.</text>
</comment>
<evidence type="ECO:0000256" key="4">
    <source>
        <dbReference type="PROSITE-ProRule" id="PRU00176"/>
    </source>
</evidence>
<dbReference type="GO" id="GO:0008380">
    <property type="term" value="P:RNA splicing"/>
    <property type="evidence" value="ECO:0007669"/>
    <property type="project" value="UniProtKB-KW"/>
</dbReference>
<dbReference type="Proteomes" id="UP001530377">
    <property type="component" value="Unassembled WGS sequence"/>
</dbReference>
<keyword evidence="2 4" id="KW-0694">RNA-binding</keyword>
<feature type="region of interest" description="Disordered" evidence="5">
    <location>
        <begin position="1"/>
        <end position="168"/>
    </location>
</feature>
<feature type="compositionally biased region" description="Basic and acidic residues" evidence="5">
    <location>
        <begin position="91"/>
        <end position="135"/>
    </location>
</feature>
<organism evidence="7 8">
    <name type="scientific">Cyclostephanos tholiformis</name>
    <dbReference type="NCBI Taxonomy" id="382380"/>
    <lineage>
        <taxon>Eukaryota</taxon>
        <taxon>Sar</taxon>
        <taxon>Stramenopiles</taxon>
        <taxon>Ochrophyta</taxon>
        <taxon>Bacillariophyta</taxon>
        <taxon>Coscinodiscophyceae</taxon>
        <taxon>Thalassiosirophycidae</taxon>
        <taxon>Stephanodiscales</taxon>
        <taxon>Stephanodiscaceae</taxon>
        <taxon>Cyclostephanos</taxon>
    </lineage>
</organism>
<dbReference type="FunFam" id="3.30.70.330:FF:000097">
    <property type="entry name" value="U2 snRNP auxiliary factor large subunit"/>
    <property type="match status" value="1"/>
</dbReference>
<dbReference type="InterPro" id="IPR000504">
    <property type="entry name" value="RRM_dom"/>
</dbReference>
<name>A0ABD3RAZ6_9STRA</name>
<evidence type="ECO:0000256" key="1">
    <source>
        <dbReference type="ARBA" id="ARBA00022664"/>
    </source>
</evidence>
<evidence type="ECO:0000313" key="8">
    <source>
        <dbReference type="Proteomes" id="UP001530377"/>
    </source>
</evidence>
<dbReference type="SUPFAM" id="SSF54928">
    <property type="entry name" value="RNA-binding domain, RBD"/>
    <property type="match status" value="2"/>
</dbReference>
<accession>A0ABD3RAZ6</accession>
<dbReference type="InterPro" id="IPR012677">
    <property type="entry name" value="Nucleotide-bd_a/b_plait_sf"/>
</dbReference>
<evidence type="ECO:0000256" key="2">
    <source>
        <dbReference type="ARBA" id="ARBA00022884"/>
    </source>
</evidence>
<keyword evidence="3" id="KW-0508">mRNA splicing</keyword>
<dbReference type="SMART" id="SM00360">
    <property type="entry name" value="RRM"/>
    <property type="match status" value="3"/>
</dbReference>
<protein>
    <recommendedName>
        <fullName evidence="6">RRM domain-containing protein</fullName>
    </recommendedName>
</protein>
<dbReference type="PANTHER" id="PTHR23139">
    <property type="entry name" value="RNA-BINDING PROTEIN"/>
    <property type="match status" value="1"/>
</dbReference>
<proteinExistence type="predicted"/>
<dbReference type="Gene3D" id="3.30.70.330">
    <property type="match status" value="3"/>
</dbReference>
<evidence type="ECO:0000259" key="6">
    <source>
        <dbReference type="PROSITE" id="PS50102"/>
    </source>
</evidence>
<feature type="region of interest" description="Disordered" evidence="5">
    <location>
        <begin position="228"/>
        <end position="256"/>
    </location>
</feature>
<evidence type="ECO:0000313" key="7">
    <source>
        <dbReference type="EMBL" id="KAL3810175.1"/>
    </source>
</evidence>
<evidence type="ECO:0000256" key="5">
    <source>
        <dbReference type="SAM" id="MobiDB-lite"/>
    </source>
</evidence>
<dbReference type="AlphaFoldDB" id="A0ABD3RAZ6"/>
<keyword evidence="8" id="KW-1185">Reference proteome</keyword>
<dbReference type="EMBL" id="JALLPB020000347">
    <property type="protein sequence ID" value="KAL3810175.1"/>
    <property type="molecule type" value="Genomic_DNA"/>
</dbReference>
<evidence type="ECO:0000256" key="3">
    <source>
        <dbReference type="ARBA" id="ARBA00023187"/>
    </source>
</evidence>
<feature type="domain" description="RRM" evidence="6">
    <location>
        <begin position="390"/>
        <end position="437"/>
    </location>
</feature>
<dbReference type="Pfam" id="PF00076">
    <property type="entry name" value="RRM_1"/>
    <property type="match status" value="1"/>
</dbReference>
<sequence>MSSLGRGRGVNVNKPAWLVQKERDEAASTSGVGDGGVASPGGGGGGGGGDDDGRYADADRDDYDRGGGGGGGGGDREERDQFGRIVGGGGRRGDDRHDGGRRGGWGEDRRRGGMDDRRGGGGGRRDDDRHDDRRSRGGGGGGRGSRSSERRGPPSAMHFRSYEEERDWVDDRRRARRARKSLFDVEPTPEQLAEDEARAALEASHAIGGMRTGGLAVGPTGANIGLNGVPLLQRNHPSSSSSSSSSSSAIVQPQQTRHARRLYVGNIPDLSEDEVHAFFRDAIRDSIVLDPSLNPNAASHKAQYVDSDPIISVYINRERRFVFLEFKTMEITSACLALDGVDVMGRGKVKVKRPNDYNAALAPLINAAAAPRLDTARLGIVSSTVPDGPNKIFIGGLPYHLNEAQVLELLSAFGTVKAFHLVKQDNTAVTSKGYCFVACMGLNGMDMGGGKQLSCRMAALQFSGVHQGVVDQQGGGAFGAPVAAPPVQASVVDGVDVDALLMAALGGVGGGMVMPAPMMGMIPGIVNPTVGMGPMGAVMQQQQQLPGTQMGMYGMGVMSQQPQGLVVPDPMAVAKAAASALDAAFGGGSAAVSMALPPSPAALVQQSTLAPSPTRVLVLLNMVMDEDLATDDNHKMLEEEVREEVSRYGKLISMKIPRHGEGYAPSAVTKIFLEYASMSDAINAERELKGRAFGPNVVDVKFFGEEDYSRNNLS</sequence>
<reference evidence="7 8" key="1">
    <citation type="submission" date="2024-10" db="EMBL/GenBank/DDBJ databases">
        <title>Updated reference genomes for cyclostephanoid diatoms.</title>
        <authorList>
            <person name="Roberts W.R."/>
            <person name="Alverson A.J."/>
        </authorList>
    </citation>
    <scope>NUCLEOTIDE SEQUENCE [LARGE SCALE GENOMIC DNA]</scope>
    <source>
        <strain evidence="7 8">AJA228-03</strain>
    </source>
</reference>
<feature type="compositionally biased region" description="Gly residues" evidence="5">
    <location>
        <begin position="32"/>
        <end position="48"/>
    </location>
</feature>
<dbReference type="PROSITE" id="PS50102">
    <property type="entry name" value="RRM"/>
    <property type="match status" value="2"/>
</dbReference>
<dbReference type="GO" id="GO:0003723">
    <property type="term" value="F:RNA binding"/>
    <property type="evidence" value="ECO:0007669"/>
    <property type="project" value="UniProtKB-UniRule"/>
</dbReference>
<keyword evidence="1" id="KW-0507">mRNA processing</keyword>
<feature type="compositionally biased region" description="Low complexity" evidence="5">
    <location>
        <begin position="238"/>
        <end position="248"/>
    </location>
</feature>
<dbReference type="CDD" id="cd12232">
    <property type="entry name" value="RRM3_U2AF65"/>
    <property type="match status" value="1"/>
</dbReference>
<dbReference type="InterPro" id="IPR035979">
    <property type="entry name" value="RBD_domain_sf"/>
</dbReference>
<feature type="domain" description="RRM" evidence="6">
    <location>
        <begin position="260"/>
        <end position="356"/>
    </location>
</feature>
<feature type="compositionally biased region" description="Basic and acidic residues" evidence="5">
    <location>
        <begin position="51"/>
        <end position="65"/>
    </location>
</feature>
<gene>
    <name evidence="7" type="ORF">ACHAXA_001596</name>
</gene>